<dbReference type="RefSeq" id="WP_081555255.1">
    <property type="nucleotide sequence ID" value="NZ_MUKV01000008.1"/>
</dbReference>
<dbReference type="SUPFAM" id="SSF53850">
    <property type="entry name" value="Periplasmic binding protein-like II"/>
    <property type="match status" value="1"/>
</dbReference>
<dbReference type="NCBIfam" id="NF007491">
    <property type="entry name" value="PRK10086.1"/>
    <property type="match status" value="1"/>
</dbReference>
<keyword evidence="3" id="KW-0238">DNA-binding</keyword>
<evidence type="ECO:0000256" key="2">
    <source>
        <dbReference type="ARBA" id="ARBA00023015"/>
    </source>
</evidence>
<dbReference type="PANTHER" id="PTHR30537:SF32">
    <property type="entry name" value="HTH-TYPE TRANSCRIPTIONAL REGULATOR DSDC"/>
    <property type="match status" value="1"/>
</dbReference>
<feature type="domain" description="HTH lysR-type" evidence="5">
    <location>
        <begin position="20"/>
        <end position="72"/>
    </location>
</feature>
<dbReference type="GO" id="GO:0003700">
    <property type="term" value="F:DNA-binding transcription factor activity"/>
    <property type="evidence" value="ECO:0007669"/>
    <property type="project" value="InterPro"/>
</dbReference>
<dbReference type="CDD" id="cd08432">
    <property type="entry name" value="PBP2_GcdR_TrpI_HvrB_AmpR_like"/>
    <property type="match status" value="1"/>
</dbReference>
<dbReference type="Gene3D" id="3.40.190.10">
    <property type="entry name" value="Periplasmic binding protein-like II"/>
    <property type="match status" value="2"/>
</dbReference>
<dbReference type="InterPro" id="IPR058163">
    <property type="entry name" value="LysR-type_TF_proteobact-type"/>
</dbReference>
<comment type="caution">
    <text evidence="6">The sequence shown here is derived from an EMBL/GenBank/DDBJ whole genome shotgun (WGS) entry which is preliminary data.</text>
</comment>
<dbReference type="InterPro" id="IPR005119">
    <property type="entry name" value="LysR_subst-bd"/>
</dbReference>
<dbReference type="InterPro" id="IPR036390">
    <property type="entry name" value="WH_DNA-bd_sf"/>
</dbReference>
<dbReference type="EMBL" id="MUKV01000008">
    <property type="protein sequence ID" value="OQS41420.1"/>
    <property type="molecule type" value="Genomic_DNA"/>
</dbReference>
<name>A0A1W0D323_9NEIS</name>
<gene>
    <name evidence="6" type="ORF">B0T45_08390</name>
</gene>
<keyword evidence="6" id="KW-0808">Transferase</keyword>
<dbReference type="AlphaFoldDB" id="A0A1W0D323"/>
<evidence type="ECO:0000256" key="3">
    <source>
        <dbReference type="ARBA" id="ARBA00023125"/>
    </source>
</evidence>
<organism evidence="6 7">
    <name type="scientific">Chromobacterium haemolyticum</name>
    <dbReference type="NCBI Taxonomy" id="394935"/>
    <lineage>
        <taxon>Bacteria</taxon>
        <taxon>Pseudomonadati</taxon>
        <taxon>Pseudomonadota</taxon>
        <taxon>Betaproteobacteria</taxon>
        <taxon>Neisseriales</taxon>
        <taxon>Chromobacteriaceae</taxon>
        <taxon>Chromobacterium</taxon>
    </lineage>
</organism>
<evidence type="ECO:0000313" key="7">
    <source>
        <dbReference type="Proteomes" id="UP000192721"/>
    </source>
</evidence>
<dbReference type="Gene3D" id="1.10.10.10">
    <property type="entry name" value="Winged helix-like DNA-binding domain superfamily/Winged helix DNA-binding domain"/>
    <property type="match status" value="1"/>
</dbReference>
<dbReference type="GO" id="GO:0016740">
    <property type="term" value="F:transferase activity"/>
    <property type="evidence" value="ECO:0007669"/>
    <property type="project" value="UniProtKB-KW"/>
</dbReference>
<dbReference type="Proteomes" id="UP000192721">
    <property type="component" value="Unassembled WGS sequence"/>
</dbReference>
<evidence type="ECO:0000256" key="1">
    <source>
        <dbReference type="ARBA" id="ARBA00009437"/>
    </source>
</evidence>
<dbReference type="InterPro" id="IPR036388">
    <property type="entry name" value="WH-like_DNA-bd_sf"/>
</dbReference>
<dbReference type="Pfam" id="PF00126">
    <property type="entry name" value="HTH_1"/>
    <property type="match status" value="1"/>
</dbReference>
<proteinExistence type="inferred from homology"/>
<dbReference type="Pfam" id="PF03466">
    <property type="entry name" value="LysR_substrate"/>
    <property type="match status" value="1"/>
</dbReference>
<comment type="similarity">
    <text evidence="1">Belongs to the LysR transcriptional regulatory family.</text>
</comment>
<dbReference type="PRINTS" id="PR00039">
    <property type="entry name" value="HTHLYSR"/>
</dbReference>
<sequence>MLNLPPRAGVRLDGAQWSNLHTFAAAARHLSFARAADELCLSASAVSHRIARLERALGTRLFLRLTRSLRLSEDGERIYQAWLAGQAQLEAALNPRDETEPAGAVALYARPSLAQCWLAPRLADFAERHPRIALDIRSGNEMVDFRTWNIDLALYYSAGEFPSLDAQRLMDEQVAPVCSPEYADRHGLRGNPAALADCLLLHDAQAWERAAHDAEWREWARRRGVALPSRGMSFDRSDLCAQAAAHHAGVALGRRHLVQERVERGELMLPLGPFEPLGPQAYYLVRAPQAPSPRVRAVMDWLRRCAAD</sequence>
<evidence type="ECO:0000313" key="6">
    <source>
        <dbReference type="EMBL" id="OQS41420.1"/>
    </source>
</evidence>
<protein>
    <submittedName>
        <fullName evidence="6">Colanic acid biosynthesis glycosyltransferase WcaA</fullName>
    </submittedName>
</protein>
<keyword evidence="2" id="KW-0805">Transcription regulation</keyword>
<dbReference type="GO" id="GO:0006351">
    <property type="term" value="P:DNA-templated transcription"/>
    <property type="evidence" value="ECO:0007669"/>
    <property type="project" value="TreeGrafter"/>
</dbReference>
<evidence type="ECO:0000259" key="5">
    <source>
        <dbReference type="PROSITE" id="PS50931"/>
    </source>
</evidence>
<keyword evidence="4" id="KW-0804">Transcription</keyword>
<dbReference type="InterPro" id="IPR000847">
    <property type="entry name" value="LysR_HTH_N"/>
</dbReference>
<evidence type="ECO:0000256" key="4">
    <source>
        <dbReference type="ARBA" id="ARBA00023163"/>
    </source>
</evidence>
<dbReference type="PROSITE" id="PS50931">
    <property type="entry name" value="HTH_LYSR"/>
    <property type="match status" value="1"/>
</dbReference>
<dbReference type="SUPFAM" id="SSF46785">
    <property type="entry name" value="Winged helix' DNA-binding domain"/>
    <property type="match status" value="1"/>
</dbReference>
<dbReference type="PANTHER" id="PTHR30537">
    <property type="entry name" value="HTH-TYPE TRANSCRIPTIONAL REGULATOR"/>
    <property type="match status" value="1"/>
</dbReference>
<dbReference type="GO" id="GO:0043565">
    <property type="term" value="F:sequence-specific DNA binding"/>
    <property type="evidence" value="ECO:0007669"/>
    <property type="project" value="TreeGrafter"/>
</dbReference>
<accession>A0A1W0D323</accession>
<reference evidence="6 7" key="1">
    <citation type="submission" date="2017-02" db="EMBL/GenBank/DDBJ databases">
        <title>Chromobacterium haemolyticum H5244.</title>
        <authorList>
            <person name="Gulvik C.A."/>
        </authorList>
    </citation>
    <scope>NUCLEOTIDE SEQUENCE [LARGE SCALE GENOMIC DNA]</scope>
    <source>
        <strain evidence="6 7">H5244</strain>
    </source>
</reference>